<dbReference type="Gene3D" id="2.40.10.270">
    <property type="entry name" value="Bacteriophage SPP1 head-tail adaptor protein"/>
    <property type="match status" value="1"/>
</dbReference>
<sequence length="105" mass="12094">MAYHFNSRIEVIGTVSELNDEGEFSTVEKTIAKPWADIKTMRAKEFEVMGFDATKTPIRFIVRYRKGIELDHKIKYAGEDYEIESIANDDGKNQTLTIFANKKDI</sequence>
<organism evidence="1 2">
    <name type="scientific">Mammaliicoccus fleurettii</name>
    <dbReference type="NCBI Taxonomy" id="150056"/>
    <lineage>
        <taxon>Bacteria</taxon>
        <taxon>Bacillati</taxon>
        <taxon>Bacillota</taxon>
        <taxon>Bacilli</taxon>
        <taxon>Bacillales</taxon>
        <taxon>Staphylococcaceae</taxon>
        <taxon>Mammaliicoccus</taxon>
    </lineage>
</organism>
<accession>A0ABS5MQ06</accession>
<comment type="caution">
    <text evidence="1">The sequence shown here is derived from an EMBL/GenBank/DDBJ whole genome shotgun (WGS) entry which is preliminary data.</text>
</comment>
<dbReference type="Pfam" id="PF05521">
    <property type="entry name" value="Phage_HCP"/>
    <property type="match status" value="1"/>
</dbReference>
<gene>
    <name evidence="1" type="ORF">JJQ58_07515</name>
</gene>
<dbReference type="Proteomes" id="UP000681586">
    <property type="component" value="Unassembled WGS sequence"/>
</dbReference>
<dbReference type="EMBL" id="JAGXBM010000009">
    <property type="protein sequence ID" value="MBS3697312.1"/>
    <property type="molecule type" value="Genomic_DNA"/>
</dbReference>
<protein>
    <submittedName>
        <fullName evidence="1">Phage head closure protein</fullName>
    </submittedName>
</protein>
<dbReference type="InterPro" id="IPR038666">
    <property type="entry name" value="SSP1_head-tail_sf"/>
</dbReference>
<evidence type="ECO:0000313" key="1">
    <source>
        <dbReference type="EMBL" id="MBS3697312.1"/>
    </source>
</evidence>
<dbReference type="RefSeq" id="WP_203153947.1">
    <property type="nucleotide sequence ID" value="NZ_JAEPSA010000011.1"/>
</dbReference>
<keyword evidence="2" id="KW-1185">Reference proteome</keyword>
<reference evidence="1 2" key="1">
    <citation type="submission" date="2021-05" db="EMBL/GenBank/DDBJ databases">
        <title>Staphylococcus fleurettii isolated from lake water in First Nation community in Manitoba, Canada.</title>
        <authorList>
            <person name="Bashar S."/>
            <person name="Murdock A."/>
            <person name="Patidar R."/>
            <person name="Golding G."/>
            <person name="Farenhorst A."/>
            <person name="Kumar A."/>
        </authorList>
    </citation>
    <scope>NUCLEOTIDE SEQUENCE [LARGE SCALE GENOMIC DNA]</scope>
    <source>
        <strain evidence="1 2">SF002</strain>
    </source>
</reference>
<evidence type="ECO:0000313" key="2">
    <source>
        <dbReference type="Proteomes" id="UP000681586"/>
    </source>
</evidence>
<proteinExistence type="predicted"/>
<dbReference type="NCBIfam" id="TIGR01563">
    <property type="entry name" value="gp16_SPP1"/>
    <property type="match status" value="1"/>
</dbReference>
<dbReference type="InterPro" id="IPR008767">
    <property type="entry name" value="Phage_SPP1_head-tail_adaptor"/>
</dbReference>
<name>A0ABS5MQ06_9STAP</name>